<dbReference type="Pfam" id="PF22659">
    <property type="entry name" value="YycE-like_C"/>
    <property type="match status" value="1"/>
</dbReference>
<dbReference type="InterPro" id="IPR058997">
    <property type="entry name" value="YycE-like_C"/>
</dbReference>
<gene>
    <name evidence="2" type="ORF">H9635_04355</name>
</gene>
<sequence length="136" mass="15535">MKKWTETLHIAQFRIARPTDKLAQVERFYCEGIGLEKLGEFKGHRGYTGIMIGLPDASYHLEFTEHIEGSPCPAPTEDNLLVFYMPDPIQIQAVQTRLDKMGYPQVPPENPYWEEKGVTIADPDGWRIVLMNTEGI</sequence>
<dbReference type="InterPro" id="IPR029068">
    <property type="entry name" value="Glyas_Bleomycin-R_OHBP_Dase"/>
</dbReference>
<dbReference type="CDD" id="cd06587">
    <property type="entry name" value="VOC"/>
    <property type="match status" value="1"/>
</dbReference>
<evidence type="ECO:0000313" key="3">
    <source>
        <dbReference type="Proteomes" id="UP000619101"/>
    </source>
</evidence>
<dbReference type="InterPro" id="IPR058998">
    <property type="entry name" value="YycE-like_N"/>
</dbReference>
<feature type="domain" description="VOC" evidence="1">
    <location>
        <begin position="9"/>
        <end position="133"/>
    </location>
</feature>
<evidence type="ECO:0000313" key="2">
    <source>
        <dbReference type="EMBL" id="MBD8035961.1"/>
    </source>
</evidence>
<accession>A0ABR8XVI5</accession>
<comment type="caution">
    <text evidence="2">The sequence shown here is derived from an EMBL/GenBank/DDBJ whole genome shotgun (WGS) entry which is preliminary data.</text>
</comment>
<organism evidence="2 3">
    <name type="scientific">Solibacillus faecavium</name>
    <dbReference type="NCBI Taxonomy" id="2762221"/>
    <lineage>
        <taxon>Bacteria</taxon>
        <taxon>Bacillati</taxon>
        <taxon>Bacillota</taxon>
        <taxon>Bacilli</taxon>
        <taxon>Bacillales</taxon>
        <taxon>Caryophanaceae</taxon>
        <taxon>Solibacillus</taxon>
    </lineage>
</organism>
<keyword evidence="3" id="KW-1185">Reference proteome</keyword>
<proteinExistence type="predicted"/>
<dbReference type="SUPFAM" id="SSF54593">
    <property type="entry name" value="Glyoxalase/Bleomycin resistance protein/Dihydroxybiphenyl dioxygenase"/>
    <property type="match status" value="1"/>
</dbReference>
<name>A0ABR8XVI5_9BACL</name>
<reference evidence="2 3" key="1">
    <citation type="submission" date="2020-08" db="EMBL/GenBank/DDBJ databases">
        <title>A Genomic Blueprint of the Chicken Gut Microbiome.</title>
        <authorList>
            <person name="Gilroy R."/>
            <person name="Ravi A."/>
            <person name="Getino M."/>
            <person name="Pursley I."/>
            <person name="Horton D.L."/>
            <person name="Alikhan N.-F."/>
            <person name="Baker D."/>
            <person name="Gharbi K."/>
            <person name="Hall N."/>
            <person name="Watson M."/>
            <person name="Adriaenssens E.M."/>
            <person name="Foster-Nyarko E."/>
            <person name="Jarju S."/>
            <person name="Secka A."/>
            <person name="Antonio M."/>
            <person name="Oren A."/>
            <person name="Chaudhuri R."/>
            <person name="La Ragione R.M."/>
            <person name="Hildebrand F."/>
            <person name="Pallen M.J."/>
        </authorList>
    </citation>
    <scope>NUCLEOTIDE SEQUENCE [LARGE SCALE GENOMIC DNA]</scope>
    <source>
        <strain evidence="2 3">A46</strain>
    </source>
</reference>
<protein>
    <submittedName>
        <fullName evidence="2">VOC family protein</fullName>
    </submittedName>
</protein>
<dbReference type="PROSITE" id="PS51819">
    <property type="entry name" value="VOC"/>
    <property type="match status" value="1"/>
</dbReference>
<dbReference type="EMBL" id="JACSPZ010000002">
    <property type="protein sequence ID" value="MBD8035961.1"/>
    <property type="molecule type" value="Genomic_DNA"/>
</dbReference>
<dbReference type="InterPro" id="IPR037523">
    <property type="entry name" value="VOC_core"/>
</dbReference>
<dbReference type="Gene3D" id="3.10.180.10">
    <property type="entry name" value="2,3-Dihydroxybiphenyl 1,2-Dioxygenase, domain 1"/>
    <property type="match status" value="1"/>
</dbReference>
<dbReference type="Proteomes" id="UP000619101">
    <property type="component" value="Unassembled WGS sequence"/>
</dbReference>
<dbReference type="Pfam" id="PF22658">
    <property type="entry name" value="YycE-like_N"/>
    <property type="match status" value="1"/>
</dbReference>
<dbReference type="RefSeq" id="WP_191698931.1">
    <property type="nucleotide sequence ID" value="NZ_JACSPZ010000002.1"/>
</dbReference>
<evidence type="ECO:0000259" key="1">
    <source>
        <dbReference type="PROSITE" id="PS51819"/>
    </source>
</evidence>